<keyword evidence="8" id="KW-0675">Receptor</keyword>
<evidence type="ECO:0000256" key="2">
    <source>
        <dbReference type="ARBA" id="ARBA00022679"/>
    </source>
</evidence>
<proteinExistence type="predicted"/>
<evidence type="ECO:0000256" key="6">
    <source>
        <dbReference type="SAM" id="MobiDB-lite"/>
    </source>
</evidence>
<dbReference type="InterPro" id="IPR000719">
    <property type="entry name" value="Prot_kinase_dom"/>
</dbReference>
<evidence type="ECO:0000313" key="9">
    <source>
        <dbReference type="Proteomes" id="UP000327157"/>
    </source>
</evidence>
<gene>
    <name evidence="8" type="ORF">D8674_023495</name>
</gene>
<evidence type="ECO:0000259" key="7">
    <source>
        <dbReference type="PROSITE" id="PS50011"/>
    </source>
</evidence>
<evidence type="ECO:0000256" key="1">
    <source>
        <dbReference type="ARBA" id="ARBA00022527"/>
    </source>
</evidence>
<keyword evidence="1" id="KW-0723">Serine/threonine-protein kinase</keyword>
<dbReference type="Pfam" id="PF07714">
    <property type="entry name" value="PK_Tyr_Ser-Thr"/>
    <property type="match status" value="1"/>
</dbReference>
<dbReference type="GO" id="GO:0004714">
    <property type="term" value="F:transmembrane receptor protein tyrosine kinase activity"/>
    <property type="evidence" value="ECO:0007669"/>
    <property type="project" value="InterPro"/>
</dbReference>
<sequence>MGFLARFISRFFSRRSNDGDQNKTRSNRTAQSQNRAFAEGFCRRFSLSEMRAATRCFSKSLRIASDGYGSVYKGTIDSDNVVAIKRFVGDSKEQFRTEVQLLCQLRHPNIISIIGFCEEKEECLIVYNYMSNGALSKYLDNPLDRDPVLQLSWKQRLNICIGVASALQHLHTGVKHSIVHRFVNSSNILLDEQFVPKLSDFGRCMTGPRTLSNGLIRWDSVTVDGTYGCIAPEAFSGQLTEKSDVYSFGLVLLEALCGKSRPVDIFNSLKTGETSLDMIDPFLTRQIAPDCLKKFVDIIQRCVRPSGAERHTMGEVEVELECALELQGSGDAINQLKESGTTTTTSLAPSPPPPPINENFSNIYLREWL</sequence>
<evidence type="ECO:0000256" key="4">
    <source>
        <dbReference type="ARBA" id="ARBA00022777"/>
    </source>
</evidence>
<name>A0A5N5H3R0_9ROSA</name>
<dbReference type="GO" id="GO:0004674">
    <property type="term" value="F:protein serine/threonine kinase activity"/>
    <property type="evidence" value="ECO:0007669"/>
    <property type="project" value="UniProtKB-KW"/>
</dbReference>
<dbReference type="GO" id="GO:0005524">
    <property type="term" value="F:ATP binding"/>
    <property type="evidence" value="ECO:0007669"/>
    <property type="project" value="UniProtKB-KW"/>
</dbReference>
<dbReference type="Gene3D" id="1.10.510.10">
    <property type="entry name" value="Transferase(Phosphotransferase) domain 1"/>
    <property type="match status" value="1"/>
</dbReference>
<dbReference type="OrthoDB" id="1928639at2759"/>
<keyword evidence="2" id="KW-0808">Transferase</keyword>
<feature type="region of interest" description="Disordered" evidence="6">
    <location>
        <begin position="339"/>
        <end position="359"/>
    </location>
</feature>
<dbReference type="EMBL" id="SMOL01000231">
    <property type="protein sequence ID" value="KAB2621313.1"/>
    <property type="molecule type" value="Genomic_DNA"/>
</dbReference>
<dbReference type="InterPro" id="IPR045272">
    <property type="entry name" value="ANXUR1/2-like"/>
</dbReference>
<dbReference type="PANTHER" id="PTHR27003">
    <property type="entry name" value="OS07G0166700 PROTEIN"/>
    <property type="match status" value="1"/>
</dbReference>
<comment type="caution">
    <text evidence="8">The sequence shown here is derived from an EMBL/GenBank/DDBJ whole genome shotgun (WGS) entry which is preliminary data.</text>
</comment>
<reference evidence="9" key="2">
    <citation type="submission" date="2019-10" db="EMBL/GenBank/DDBJ databases">
        <title>A de novo genome assembly of a pear dwarfing rootstock.</title>
        <authorList>
            <person name="Wang F."/>
            <person name="Wang J."/>
            <person name="Li S."/>
            <person name="Zhang Y."/>
            <person name="Fang M."/>
            <person name="Ma L."/>
            <person name="Zhao Y."/>
            <person name="Jiang S."/>
        </authorList>
    </citation>
    <scope>NUCLEOTIDE SEQUENCE [LARGE SCALE GENOMIC DNA]</scope>
</reference>
<dbReference type="InterPro" id="IPR001245">
    <property type="entry name" value="Ser-Thr/Tyr_kinase_cat_dom"/>
</dbReference>
<keyword evidence="4 8" id="KW-0418">Kinase</keyword>
<dbReference type="AlphaFoldDB" id="A0A5N5H3R0"/>
<reference evidence="8 9" key="1">
    <citation type="submission" date="2019-09" db="EMBL/GenBank/DDBJ databases">
        <authorList>
            <person name="Ou C."/>
        </authorList>
    </citation>
    <scope>NUCLEOTIDE SEQUENCE [LARGE SCALE GENOMIC DNA]</scope>
    <source>
        <strain evidence="8">S2</strain>
        <tissue evidence="8">Leaf</tissue>
    </source>
</reference>
<dbReference type="PANTHER" id="PTHR27003:SF451">
    <property type="entry name" value="PROTEIN KINASE DOMAIN-CONTAINING PROTEIN"/>
    <property type="match status" value="1"/>
</dbReference>
<dbReference type="PROSITE" id="PS50011">
    <property type="entry name" value="PROTEIN_KINASE_DOM"/>
    <property type="match status" value="1"/>
</dbReference>
<organism evidence="8 9">
    <name type="scientific">Pyrus ussuriensis x Pyrus communis</name>
    <dbReference type="NCBI Taxonomy" id="2448454"/>
    <lineage>
        <taxon>Eukaryota</taxon>
        <taxon>Viridiplantae</taxon>
        <taxon>Streptophyta</taxon>
        <taxon>Embryophyta</taxon>
        <taxon>Tracheophyta</taxon>
        <taxon>Spermatophyta</taxon>
        <taxon>Magnoliopsida</taxon>
        <taxon>eudicotyledons</taxon>
        <taxon>Gunneridae</taxon>
        <taxon>Pentapetalae</taxon>
        <taxon>rosids</taxon>
        <taxon>fabids</taxon>
        <taxon>Rosales</taxon>
        <taxon>Rosaceae</taxon>
        <taxon>Amygdaloideae</taxon>
        <taxon>Maleae</taxon>
        <taxon>Pyrus</taxon>
    </lineage>
</organism>
<dbReference type="Proteomes" id="UP000327157">
    <property type="component" value="Chromosome 4"/>
</dbReference>
<dbReference type="GO" id="GO:0009506">
    <property type="term" value="C:plasmodesma"/>
    <property type="evidence" value="ECO:0007669"/>
    <property type="project" value="TreeGrafter"/>
</dbReference>
<feature type="domain" description="Protein kinase" evidence="7">
    <location>
        <begin position="57"/>
        <end position="324"/>
    </location>
</feature>
<evidence type="ECO:0000256" key="5">
    <source>
        <dbReference type="ARBA" id="ARBA00022840"/>
    </source>
</evidence>
<keyword evidence="3" id="KW-0547">Nucleotide-binding</keyword>
<evidence type="ECO:0000256" key="3">
    <source>
        <dbReference type="ARBA" id="ARBA00022741"/>
    </source>
</evidence>
<dbReference type="InterPro" id="IPR011009">
    <property type="entry name" value="Kinase-like_dom_sf"/>
</dbReference>
<dbReference type="SUPFAM" id="SSF56112">
    <property type="entry name" value="Protein kinase-like (PK-like)"/>
    <property type="match status" value="1"/>
</dbReference>
<evidence type="ECO:0000313" key="8">
    <source>
        <dbReference type="EMBL" id="KAB2621313.1"/>
    </source>
</evidence>
<dbReference type="FunFam" id="3.30.200.20:FF:000039">
    <property type="entry name" value="receptor-like protein kinase FERONIA"/>
    <property type="match status" value="1"/>
</dbReference>
<reference evidence="8 9" key="3">
    <citation type="submission" date="2019-11" db="EMBL/GenBank/DDBJ databases">
        <title>A de novo genome assembly of a pear dwarfing rootstock.</title>
        <authorList>
            <person name="Wang F."/>
            <person name="Wang J."/>
            <person name="Li S."/>
            <person name="Zhang Y."/>
            <person name="Fang M."/>
            <person name="Ma L."/>
            <person name="Zhao Y."/>
            <person name="Jiang S."/>
        </authorList>
    </citation>
    <scope>NUCLEOTIDE SEQUENCE [LARGE SCALE GENOMIC DNA]</scope>
    <source>
        <strain evidence="8">S2</strain>
        <tissue evidence="8">Leaf</tissue>
    </source>
</reference>
<keyword evidence="5" id="KW-0067">ATP-binding</keyword>
<dbReference type="GO" id="GO:0005886">
    <property type="term" value="C:plasma membrane"/>
    <property type="evidence" value="ECO:0007669"/>
    <property type="project" value="TreeGrafter"/>
</dbReference>
<keyword evidence="9" id="KW-1185">Reference proteome</keyword>
<protein>
    <submittedName>
        <fullName evidence="8">Receptor-like protein kinase ANXUR2</fullName>
    </submittedName>
</protein>
<accession>A0A5N5H3R0</accession>
<dbReference type="Gene3D" id="3.30.200.20">
    <property type="entry name" value="Phosphorylase Kinase, domain 1"/>
    <property type="match status" value="1"/>
</dbReference>